<protein>
    <submittedName>
        <fullName evidence="1">Uncharacterized protein</fullName>
    </submittedName>
</protein>
<sequence>MFLKKDCFCGHCFRTFQCTGAFGPDGARYISGPVAWMKLVSKEPGKLLLEGSTTCIACTNPHRFLVEYDCAEDRYVEIGMPEEQPAFAAGLSNAWNEPSSYGGGYAR</sequence>
<dbReference type="RefSeq" id="WP_141449482.1">
    <property type="nucleotide sequence ID" value="NZ_CP041217.1"/>
</dbReference>
<dbReference type="AlphaFoldDB" id="A0A4Y6V0N7"/>
<evidence type="ECO:0000313" key="2">
    <source>
        <dbReference type="Proteomes" id="UP000316968"/>
    </source>
</evidence>
<gene>
    <name evidence="1" type="ORF">FFV09_20040</name>
</gene>
<dbReference type="KEGG" id="saca:FFV09_20040"/>
<keyword evidence="2" id="KW-1185">Reference proteome</keyword>
<evidence type="ECO:0000313" key="1">
    <source>
        <dbReference type="EMBL" id="QDH22944.1"/>
    </source>
</evidence>
<name>A0A4Y6V0N7_SACBS</name>
<dbReference type="Proteomes" id="UP000316968">
    <property type="component" value="Chromosome"/>
</dbReference>
<proteinExistence type="predicted"/>
<dbReference type="EMBL" id="CP041217">
    <property type="protein sequence ID" value="QDH22944.1"/>
    <property type="molecule type" value="Genomic_DNA"/>
</dbReference>
<reference evidence="1 2" key="1">
    <citation type="submission" date="2019-06" db="EMBL/GenBank/DDBJ databases">
        <title>Saccharibacillus brassicae sp. nov., an endophytic bacterium isolated from Chinese cabbage seeds (Brassica pekinensis).</title>
        <authorList>
            <person name="Jiang L."/>
            <person name="Lee J."/>
            <person name="Kim S.W."/>
        </authorList>
    </citation>
    <scope>NUCLEOTIDE SEQUENCE [LARGE SCALE GENOMIC DNA]</scope>
    <source>
        <strain evidence="2">KCTC 43072 / ATSA2</strain>
    </source>
</reference>
<accession>A0A4Y6V0N7</accession>
<dbReference type="OrthoDB" id="2679625at2"/>
<organism evidence="1 2">
    <name type="scientific">Saccharibacillus brassicae</name>
    <dbReference type="NCBI Taxonomy" id="2583377"/>
    <lineage>
        <taxon>Bacteria</taxon>
        <taxon>Bacillati</taxon>
        <taxon>Bacillota</taxon>
        <taxon>Bacilli</taxon>
        <taxon>Bacillales</taxon>
        <taxon>Paenibacillaceae</taxon>
        <taxon>Saccharibacillus</taxon>
    </lineage>
</organism>